<keyword evidence="2" id="KW-0812">Transmembrane</keyword>
<evidence type="ECO:0008006" key="4">
    <source>
        <dbReference type="Google" id="ProtNLM"/>
    </source>
</evidence>
<sequence>MLHVSIGNFKPFFTAARANSSSASLNPSITSLLPSPPRFLPKLLKLVKANHQKLKFAARRCTRTAIVIGVPTFFVIDLAAWVVYESIMHVKRTSKAAVIPLIRFPTRRDANYKWETEEIDQTPRSPDDDNEDEDK</sequence>
<evidence type="ECO:0000256" key="2">
    <source>
        <dbReference type="SAM" id="Phobius"/>
    </source>
</evidence>
<evidence type="ECO:0000256" key="1">
    <source>
        <dbReference type="SAM" id="MobiDB-lite"/>
    </source>
</evidence>
<reference evidence="3" key="1">
    <citation type="submission" date="2021-01" db="EMBL/GenBank/DDBJ databases">
        <authorList>
            <person name="Corre E."/>
            <person name="Pelletier E."/>
            <person name="Niang G."/>
            <person name="Scheremetjew M."/>
            <person name="Finn R."/>
            <person name="Kale V."/>
            <person name="Holt S."/>
            <person name="Cochrane G."/>
            <person name="Meng A."/>
            <person name="Brown T."/>
            <person name="Cohen L."/>
        </authorList>
    </citation>
    <scope>NUCLEOTIDE SEQUENCE</scope>
    <source>
        <strain evidence="3">CCMP 1866</strain>
    </source>
</reference>
<keyword evidence="2" id="KW-0472">Membrane</keyword>
<evidence type="ECO:0000313" key="3">
    <source>
        <dbReference type="EMBL" id="CAD9652959.1"/>
    </source>
</evidence>
<gene>
    <name evidence="3" type="ORF">TPAC0785_LOCUS509</name>
</gene>
<feature type="transmembrane region" description="Helical" evidence="2">
    <location>
        <begin position="65"/>
        <end position="84"/>
    </location>
</feature>
<feature type="region of interest" description="Disordered" evidence="1">
    <location>
        <begin position="113"/>
        <end position="135"/>
    </location>
</feature>
<proteinExistence type="predicted"/>
<accession>A0A7S2VWC2</accession>
<protein>
    <recommendedName>
        <fullName evidence="4">Transmembrane protein</fullName>
    </recommendedName>
</protein>
<organism evidence="3">
    <name type="scientific">Triparma pacifica</name>
    <dbReference type="NCBI Taxonomy" id="91992"/>
    <lineage>
        <taxon>Eukaryota</taxon>
        <taxon>Sar</taxon>
        <taxon>Stramenopiles</taxon>
        <taxon>Ochrophyta</taxon>
        <taxon>Bolidophyceae</taxon>
        <taxon>Parmales</taxon>
        <taxon>Triparmaceae</taxon>
        <taxon>Triparma</taxon>
    </lineage>
</organism>
<name>A0A7S2VWC2_9STRA</name>
<keyword evidence="2" id="KW-1133">Transmembrane helix</keyword>
<dbReference type="AlphaFoldDB" id="A0A7S2VWC2"/>
<dbReference type="EMBL" id="HBHE01000801">
    <property type="protein sequence ID" value="CAD9652959.1"/>
    <property type="molecule type" value="Transcribed_RNA"/>
</dbReference>